<dbReference type="Gene3D" id="3.40.50.300">
    <property type="entry name" value="P-loop containing nucleotide triphosphate hydrolases"/>
    <property type="match status" value="1"/>
</dbReference>
<dbReference type="EMBL" id="AJWJ01000320">
    <property type="protein sequence ID" value="KAF2071989.1"/>
    <property type="molecule type" value="Genomic_DNA"/>
</dbReference>
<dbReference type="GO" id="GO:0003697">
    <property type="term" value="F:single-stranded DNA binding"/>
    <property type="evidence" value="ECO:0007669"/>
    <property type="project" value="TreeGrafter"/>
</dbReference>
<accession>A0A8J4PT14</accession>
<dbReference type="Proteomes" id="UP000695562">
    <property type="component" value="Unassembled WGS sequence"/>
</dbReference>
<reference evidence="1" key="1">
    <citation type="submission" date="2020-01" db="EMBL/GenBank/DDBJ databases">
        <title>Development of genomics and gene disruption for Polysphondylium violaceum indicates a role for the polyketide synthase stlB in stalk morphogenesis.</title>
        <authorList>
            <person name="Narita B."/>
            <person name="Kawabe Y."/>
            <person name="Kin K."/>
            <person name="Saito T."/>
            <person name="Gibbs R."/>
            <person name="Kuspa A."/>
            <person name="Muzny D."/>
            <person name="Queller D."/>
            <person name="Richards S."/>
            <person name="Strassman J."/>
            <person name="Sucgang R."/>
            <person name="Worley K."/>
            <person name="Schaap P."/>
        </authorList>
    </citation>
    <scope>NUCLEOTIDE SEQUENCE</scope>
    <source>
        <strain evidence="1">QSvi11</strain>
    </source>
</reference>
<evidence type="ECO:0000313" key="2">
    <source>
        <dbReference type="Proteomes" id="UP000695562"/>
    </source>
</evidence>
<name>A0A8J4PT14_9MYCE</name>
<protein>
    <submittedName>
        <fullName evidence="1">Uncharacterized protein</fullName>
    </submittedName>
</protein>
<dbReference type="InterPro" id="IPR027417">
    <property type="entry name" value="P-loop_NTPase"/>
</dbReference>
<dbReference type="PANTHER" id="PTHR28653">
    <property type="match status" value="1"/>
</dbReference>
<organism evidence="1 2">
    <name type="scientific">Polysphondylium violaceum</name>
    <dbReference type="NCBI Taxonomy" id="133409"/>
    <lineage>
        <taxon>Eukaryota</taxon>
        <taxon>Amoebozoa</taxon>
        <taxon>Evosea</taxon>
        <taxon>Eumycetozoa</taxon>
        <taxon>Dictyostelia</taxon>
        <taxon>Dictyosteliales</taxon>
        <taxon>Dictyosteliaceae</taxon>
        <taxon>Polysphondylium</taxon>
    </lineage>
</organism>
<dbReference type="GO" id="GO:0097196">
    <property type="term" value="C:Shu complex"/>
    <property type="evidence" value="ECO:0007669"/>
    <property type="project" value="TreeGrafter"/>
</dbReference>
<keyword evidence="2" id="KW-1185">Reference proteome</keyword>
<dbReference type="GO" id="GO:0000724">
    <property type="term" value="P:double-strand break repair via homologous recombination"/>
    <property type="evidence" value="ECO:0007669"/>
    <property type="project" value="TreeGrafter"/>
</dbReference>
<dbReference type="PANTHER" id="PTHR28653:SF1">
    <property type="entry name" value="ATPASE SWSAP1"/>
    <property type="match status" value="1"/>
</dbReference>
<dbReference type="SUPFAM" id="SSF52540">
    <property type="entry name" value="P-loop containing nucleoside triphosphate hydrolases"/>
    <property type="match status" value="1"/>
</dbReference>
<evidence type="ECO:0000313" key="1">
    <source>
        <dbReference type="EMBL" id="KAF2071989.1"/>
    </source>
</evidence>
<gene>
    <name evidence="1" type="ORF">CYY_006702</name>
</gene>
<comment type="caution">
    <text evidence="1">The sequence shown here is derived from an EMBL/GenBank/DDBJ whole genome shotgun (WGS) entry which is preliminary data.</text>
</comment>
<dbReference type="AlphaFoldDB" id="A0A8J4PT14"/>
<sequence>MYIEIERFFGGIFKCTTSDNNSNNSTKVQFESDITLLSGPIHSGKTSLLFQYGYTFAKQDKQVLFIVNKKKFNNSVPFFPKGFENNLSLLKNIKIKYIETDSELRNYFMSFPTLSNQILPDLILIDDISLYFGTTLYERNAVLGKTFAFIKETIDYINRQKESNSSNSNNNNNSDPNTAQCKAIITDLIHTPPNTNDDLSTTTTSHVGASQQHVSNNIMLLTALPKNLYITQRWSSLILIIRKCLETVVEPLNQVNANTSQMKKRQQFCMGILKSKENIIKEYSVNYSIYETTKSTTLPNKSVSDQYEKYYTLDSIQYS</sequence>
<proteinExistence type="predicted"/>
<dbReference type="OrthoDB" id="67296at2759"/>